<reference evidence="1 2" key="1">
    <citation type="submission" date="2019-10" db="EMBL/GenBank/DDBJ databases">
        <title>Whole genome shotgun sequence of Acrocarpospora pleiomorpha NBRC 16267.</title>
        <authorList>
            <person name="Ichikawa N."/>
            <person name="Kimura A."/>
            <person name="Kitahashi Y."/>
            <person name="Komaki H."/>
            <person name="Oguchi A."/>
        </authorList>
    </citation>
    <scope>NUCLEOTIDE SEQUENCE [LARGE SCALE GENOMIC DNA]</scope>
    <source>
        <strain evidence="1 2">NBRC 16267</strain>
    </source>
</reference>
<accession>A0A5M3XRK4</accession>
<organism evidence="1 2">
    <name type="scientific">Acrocarpospora pleiomorpha</name>
    <dbReference type="NCBI Taxonomy" id="90975"/>
    <lineage>
        <taxon>Bacteria</taxon>
        <taxon>Bacillati</taxon>
        <taxon>Actinomycetota</taxon>
        <taxon>Actinomycetes</taxon>
        <taxon>Streptosporangiales</taxon>
        <taxon>Streptosporangiaceae</taxon>
        <taxon>Acrocarpospora</taxon>
    </lineage>
</organism>
<dbReference type="Proteomes" id="UP000377595">
    <property type="component" value="Unassembled WGS sequence"/>
</dbReference>
<comment type="caution">
    <text evidence="1">The sequence shown here is derived from an EMBL/GenBank/DDBJ whole genome shotgun (WGS) entry which is preliminary data.</text>
</comment>
<dbReference type="AlphaFoldDB" id="A0A5M3XRK4"/>
<evidence type="ECO:0000313" key="2">
    <source>
        <dbReference type="Proteomes" id="UP000377595"/>
    </source>
</evidence>
<dbReference type="EMBL" id="BLAF01000046">
    <property type="protein sequence ID" value="GES23945.1"/>
    <property type="molecule type" value="Genomic_DNA"/>
</dbReference>
<sequence>MDKTPLPSVAAPPYVCDHIPIQAVERMIGLHDPLVQGYFKLSGRYGHGSCTVYEPTGERWKVMSVLLTSRAWVGNVDEEVRLGALRLPQIVPGGDGYYFPYQYDKGSDHEGHTGAKATLVRGDAALIISIIRGPQGRDPGADVVALMKLIGPKLTVAASPPSPSPAKGD</sequence>
<protein>
    <recommendedName>
        <fullName evidence="3">DUF3558 domain-containing protein</fullName>
    </recommendedName>
</protein>
<keyword evidence="2" id="KW-1185">Reference proteome</keyword>
<evidence type="ECO:0008006" key="3">
    <source>
        <dbReference type="Google" id="ProtNLM"/>
    </source>
</evidence>
<gene>
    <name evidence="1" type="ORF">Aple_068440</name>
</gene>
<proteinExistence type="predicted"/>
<evidence type="ECO:0000313" key="1">
    <source>
        <dbReference type="EMBL" id="GES23945.1"/>
    </source>
</evidence>
<name>A0A5M3XRK4_9ACTN</name>